<dbReference type="AlphaFoldDB" id="D1AL91"/>
<organism evidence="2 3">
    <name type="scientific">Sebaldella termitidis (strain ATCC 33386 / NCTC 11300)</name>
    <dbReference type="NCBI Taxonomy" id="526218"/>
    <lineage>
        <taxon>Bacteria</taxon>
        <taxon>Fusobacteriati</taxon>
        <taxon>Fusobacteriota</taxon>
        <taxon>Fusobacteriia</taxon>
        <taxon>Fusobacteriales</taxon>
        <taxon>Leptotrichiaceae</taxon>
        <taxon>Sebaldella</taxon>
    </lineage>
</organism>
<evidence type="ECO:0000313" key="2">
    <source>
        <dbReference type="EMBL" id="ACZ09234.1"/>
    </source>
</evidence>
<dbReference type="Pfam" id="PF06983">
    <property type="entry name" value="3-dmu-9_3-mt"/>
    <property type="match status" value="1"/>
</dbReference>
<accession>D1AL91</accession>
<dbReference type="PANTHER" id="PTHR33990">
    <property type="entry name" value="PROTEIN YJDN-RELATED"/>
    <property type="match status" value="1"/>
</dbReference>
<keyword evidence="3" id="KW-1185">Reference proteome</keyword>
<dbReference type="SUPFAM" id="SSF54593">
    <property type="entry name" value="Glyoxalase/Bleomycin resistance protein/Dihydroxybiphenyl dioxygenase"/>
    <property type="match status" value="1"/>
</dbReference>
<sequence length="138" mass="16081">MALEIYLNFEGNCYEAVSFYSKIFKTEMQNVMYYSDMPENPDFPLTDEVKKMVLHTFLNINGTTVMFSDCPPNIPLKFGNNTALVINKDNTEEIKELFNALKEDGTVVMDLQETFWSRLYAFVEDKYGILWHLIYTGN</sequence>
<dbReference type="eggNOG" id="COG2764">
    <property type="taxonomic scope" value="Bacteria"/>
</dbReference>
<dbReference type="RefSeq" id="WP_012861828.1">
    <property type="nucleotide sequence ID" value="NC_013517.1"/>
</dbReference>
<reference evidence="3" key="1">
    <citation type="submission" date="2009-09" db="EMBL/GenBank/DDBJ databases">
        <title>The complete chromosome of Sebaldella termitidis ATCC 33386.</title>
        <authorList>
            <consortium name="US DOE Joint Genome Institute (JGI-PGF)"/>
            <person name="Lucas S."/>
            <person name="Copeland A."/>
            <person name="Lapidus A."/>
            <person name="Glavina del Rio T."/>
            <person name="Dalin E."/>
            <person name="Tice H."/>
            <person name="Bruce D."/>
            <person name="Goodwin L."/>
            <person name="Pitluck S."/>
            <person name="Kyrpides N."/>
            <person name="Mavromatis K."/>
            <person name="Ivanova N."/>
            <person name="Mikhailova N."/>
            <person name="Sims D."/>
            <person name="Meincke L."/>
            <person name="Brettin T."/>
            <person name="Detter J.C."/>
            <person name="Han C."/>
            <person name="Larimer F."/>
            <person name="Land M."/>
            <person name="Hauser L."/>
            <person name="Markowitz V."/>
            <person name="Cheng J.F."/>
            <person name="Hugenholtz P."/>
            <person name="Woyke T."/>
            <person name="Wu D."/>
            <person name="Eisen J.A."/>
        </authorList>
    </citation>
    <scope>NUCLEOTIDE SEQUENCE [LARGE SCALE GENOMIC DNA]</scope>
    <source>
        <strain evidence="3">ATCC 33386 / NCTC 11300</strain>
    </source>
</reference>
<name>D1AL91_SEBTE</name>
<dbReference type="PANTHER" id="PTHR33990:SF1">
    <property type="entry name" value="PROTEIN YJDN"/>
    <property type="match status" value="1"/>
</dbReference>
<proteinExistence type="predicted"/>
<gene>
    <name evidence="2" type="ordered locus">Sterm_2381</name>
</gene>
<dbReference type="Proteomes" id="UP000000845">
    <property type="component" value="Chromosome"/>
</dbReference>
<dbReference type="STRING" id="526218.Sterm_2381"/>
<dbReference type="HOGENOM" id="CLU_046006_17_3_0"/>
<dbReference type="EMBL" id="CP001739">
    <property type="protein sequence ID" value="ACZ09234.1"/>
    <property type="molecule type" value="Genomic_DNA"/>
</dbReference>
<dbReference type="KEGG" id="str:Sterm_2381"/>
<reference evidence="2 3" key="2">
    <citation type="journal article" date="2010" name="Stand. Genomic Sci.">
        <title>Complete genome sequence of Sebaldella termitidis type strain (NCTC 11300).</title>
        <authorList>
            <person name="Harmon-Smith M."/>
            <person name="Celia L."/>
            <person name="Chertkov O."/>
            <person name="Lapidus A."/>
            <person name="Copeland A."/>
            <person name="Glavina Del Rio T."/>
            <person name="Nolan M."/>
            <person name="Lucas S."/>
            <person name="Tice H."/>
            <person name="Cheng J.F."/>
            <person name="Han C."/>
            <person name="Detter J.C."/>
            <person name="Bruce D."/>
            <person name="Goodwin L."/>
            <person name="Pitluck S."/>
            <person name="Pati A."/>
            <person name="Liolios K."/>
            <person name="Ivanova N."/>
            <person name="Mavromatis K."/>
            <person name="Mikhailova N."/>
            <person name="Chen A."/>
            <person name="Palaniappan K."/>
            <person name="Land M."/>
            <person name="Hauser L."/>
            <person name="Chang Y.J."/>
            <person name="Jeffries C.D."/>
            <person name="Brettin T."/>
            <person name="Goker M."/>
            <person name="Beck B."/>
            <person name="Bristow J."/>
            <person name="Eisen J.A."/>
            <person name="Markowitz V."/>
            <person name="Hugenholtz P."/>
            <person name="Kyrpides N.C."/>
            <person name="Klenk H.P."/>
            <person name="Chen F."/>
        </authorList>
    </citation>
    <scope>NUCLEOTIDE SEQUENCE [LARGE SCALE GENOMIC DNA]</scope>
    <source>
        <strain evidence="3">ATCC 33386 / NCTC 11300</strain>
    </source>
</reference>
<protein>
    <submittedName>
        <fullName evidence="2">3-demethylubiquinone-9 3-methyltransferase</fullName>
    </submittedName>
</protein>
<evidence type="ECO:0000259" key="1">
    <source>
        <dbReference type="Pfam" id="PF06983"/>
    </source>
</evidence>
<dbReference type="InterPro" id="IPR028973">
    <property type="entry name" value="PhnB-like"/>
</dbReference>
<evidence type="ECO:0000313" key="3">
    <source>
        <dbReference type="Proteomes" id="UP000000845"/>
    </source>
</evidence>
<dbReference type="CDD" id="cd06588">
    <property type="entry name" value="PhnB_like"/>
    <property type="match status" value="1"/>
</dbReference>
<feature type="domain" description="PhnB-like" evidence="1">
    <location>
        <begin position="5"/>
        <end position="133"/>
    </location>
</feature>
<dbReference type="Gene3D" id="3.10.180.10">
    <property type="entry name" value="2,3-Dihydroxybiphenyl 1,2-Dioxygenase, domain 1"/>
    <property type="match status" value="1"/>
</dbReference>
<dbReference type="InterPro" id="IPR029068">
    <property type="entry name" value="Glyas_Bleomycin-R_OHBP_Dase"/>
</dbReference>